<dbReference type="SMART" id="SM00388">
    <property type="entry name" value="HisKA"/>
    <property type="match status" value="1"/>
</dbReference>
<organism evidence="9 10">
    <name type="scientific">Xanthocytophaga agilis</name>
    <dbReference type="NCBI Taxonomy" id="3048010"/>
    <lineage>
        <taxon>Bacteria</taxon>
        <taxon>Pseudomonadati</taxon>
        <taxon>Bacteroidota</taxon>
        <taxon>Cytophagia</taxon>
        <taxon>Cytophagales</taxon>
        <taxon>Rhodocytophagaceae</taxon>
        <taxon>Xanthocytophaga</taxon>
    </lineage>
</organism>
<dbReference type="InterPro" id="IPR058544">
    <property type="entry name" value="ETR1_N"/>
</dbReference>
<dbReference type="GO" id="GO:0000155">
    <property type="term" value="F:phosphorelay sensor kinase activity"/>
    <property type="evidence" value="ECO:0007669"/>
    <property type="project" value="InterPro"/>
</dbReference>
<dbReference type="SUPFAM" id="SSF47384">
    <property type="entry name" value="Homodimeric domain of signal transducing histidine kinase"/>
    <property type="match status" value="1"/>
</dbReference>
<evidence type="ECO:0000256" key="1">
    <source>
        <dbReference type="ARBA" id="ARBA00000085"/>
    </source>
</evidence>
<dbReference type="Pfam" id="PF25487">
    <property type="entry name" value="ETR1_N"/>
    <property type="match status" value="1"/>
</dbReference>
<dbReference type="Gene3D" id="3.30.565.10">
    <property type="entry name" value="Histidine kinase-like ATPase, C-terminal domain"/>
    <property type="match status" value="1"/>
</dbReference>
<keyword evidence="10" id="KW-1185">Reference proteome</keyword>
<sequence length="541" mass="62924">MIEWIDLVDKRFMPHGHCYFWEPFVLWPYAISDSIIAIAYFSIPLALGYIYLKRKDFSYIWIVILFAVFICGCGITHIFDVVNIWRPLYKLDVIVRIITALASLGTAVVLIKITPKIIDIPSLDEWKDLNNQLQHANEELYAANEELQVQLEELRRKDKTIQAYKEFERLIESLPQLVWTTNPFIGEDTSIYINHNWYVYTGLSTHNDFDTIYSVCVPIEQQQAVKEHWQHCLQTHERFERELLLRRFDGQYRWHLSTAVYSVATNHWVGTFTDIHEQKLLSQKMEEMTQQLALSNQELLASNQSLEKVNEQLSRTNEELDQYVYKVSHDIRSPIASIMGLLGLINKEILPAQELQYLHLMENRINRLDDFIKSVLSHSRSLNTAVSMSPINFDKIIDQCLEELQYYPEVDQLHIKKELPQTGIFWGDELRLSIIFKNLISNAIKYRNKQVRSMLIISVSVSAQQAFIVLQDNGQGIPDQYQQQVFTMFFRATEKADGSGLGLYIVKQAVERMGGTITLQSQFGKGTAFTIQLPNQNYSHL</sequence>
<feature type="transmembrane region" description="Helical" evidence="7">
    <location>
        <begin position="29"/>
        <end position="52"/>
    </location>
</feature>
<dbReference type="Gene3D" id="1.10.287.130">
    <property type="match status" value="1"/>
</dbReference>
<dbReference type="GO" id="GO:0000156">
    <property type="term" value="F:phosphorelay response regulator activity"/>
    <property type="evidence" value="ECO:0007669"/>
    <property type="project" value="TreeGrafter"/>
</dbReference>
<dbReference type="InterPro" id="IPR013655">
    <property type="entry name" value="PAS_fold_3"/>
</dbReference>
<dbReference type="GO" id="GO:0030295">
    <property type="term" value="F:protein kinase activator activity"/>
    <property type="evidence" value="ECO:0007669"/>
    <property type="project" value="TreeGrafter"/>
</dbReference>
<evidence type="ECO:0000256" key="2">
    <source>
        <dbReference type="ARBA" id="ARBA00012438"/>
    </source>
</evidence>
<dbReference type="CDD" id="cd00082">
    <property type="entry name" value="HisKA"/>
    <property type="match status" value="1"/>
</dbReference>
<dbReference type="Gene3D" id="3.30.450.20">
    <property type="entry name" value="PAS domain"/>
    <property type="match status" value="1"/>
</dbReference>
<dbReference type="AlphaFoldDB" id="A0AAE3UIU3"/>
<protein>
    <recommendedName>
        <fullName evidence="2">histidine kinase</fullName>
        <ecNumber evidence="2">2.7.13.3</ecNumber>
    </recommendedName>
</protein>
<comment type="caution">
    <text evidence="9">The sequence shown here is derived from an EMBL/GenBank/DDBJ whole genome shotgun (WGS) entry which is preliminary data.</text>
</comment>
<dbReference type="InterPro" id="IPR003594">
    <property type="entry name" value="HATPase_dom"/>
</dbReference>
<dbReference type="PRINTS" id="PR00344">
    <property type="entry name" value="BCTRLSENSOR"/>
</dbReference>
<name>A0AAE3UIU3_9BACT</name>
<dbReference type="EC" id="2.7.13.3" evidence="2"/>
<keyword evidence="7" id="KW-1133">Transmembrane helix</keyword>
<feature type="coiled-coil region" evidence="6">
    <location>
        <begin position="123"/>
        <end position="157"/>
    </location>
</feature>
<dbReference type="GO" id="GO:0007234">
    <property type="term" value="P:osmosensory signaling via phosphorelay pathway"/>
    <property type="evidence" value="ECO:0007669"/>
    <property type="project" value="TreeGrafter"/>
</dbReference>
<evidence type="ECO:0000256" key="5">
    <source>
        <dbReference type="ARBA" id="ARBA00022777"/>
    </source>
</evidence>
<dbReference type="PANTHER" id="PTHR42878:SF13">
    <property type="entry name" value="HISTIDINE KINASE"/>
    <property type="match status" value="1"/>
</dbReference>
<feature type="coiled-coil region" evidence="6">
    <location>
        <begin position="278"/>
        <end position="326"/>
    </location>
</feature>
<dbReference type="EMBL" id="JASJOU010000018">
    <property type="protein sequence ID" value="MDJ1505816.1"/>
    <property type="molecule type" value="Genomic_DNA"/>
</dbReference>
<dbReference type="InterPro" id="IPR005467">
    <property type="entry name" value="His_kinase_dom"/>
</dbReference>
<evidence type="ECO:0000313" key="10">
    <source>
        <dbReference type="Proteomes" id="UP001232063"/>
    </source>
</evidence>
<keyword evidence="5 9" id="KW-0418">Kinase</keyword>
<keyword evidence="7" id="KW-0472">Membrane</keyword>
<feature type="transmembrane region" description="Helical" evidence="7">
    <location>
        <begin position="59"/>
        <end position="79"/>
    </location>
</feature>
<comment type="catalytic activity">
    <reaction evidence="1">
        <text>ATP + protein L-histidine = ADP + protein N-phospho-L-histidine.</text>
        <dbReference type="EC" id="2.7.13.3"/>
    </reaction>
</comment>
<dbReference type="PROSITE" id="PS50109">
    <property type="entry name" value="HIS_KIN"/>
    <property type="match status" value="1"/>
</dbReference>
<dbReference type="CDD" id="cd00075">
    <property type="entry name" value="HATPase"/>
    <property type="match status" value="1"/>
</dbReference>
<feature type="domain" description="Histidine kinase" evidence="8">
    <location>
        <begin position="326"/>
        <end position="537"/>
    </location>
</feature>
<dbReference type="Pfam" id="PF02518">
    <property type="entry name" value="HATPase_c"/>
    <property type="match status" value="1"/>
</dbReference>
<proteinExistence type="predicted"/>
<dbReference type="Pfam" id="PF00512">
    <property type="entry name" value="HisKA"/>
    <property type="match status" value="1"/>
</dbReference>
<dbReference type="InterPro" id="IPR036890">
    <property type="entry name" value="HATPase_C_sf"/>
</dbReference>
<keyword evidence="3" id="KW-0597">Phosphoprotein</keyword>
<keyword evidence="6" id="KW-0175">Coiled coil</keyword>
<evidence type="ECO:0000256" key="6">
    <source>
        <dbReference type="SAM" id="Coils"/>
    </source>
</evidence>
<dbReference type="Proteomes" id="UP001232063">
    <property type="component" value="Unassembled WGS sequence"/>
</dbReference>
<evidence type="ECO:0000313" key="9">
    <source>
        <dbReference type="EMBL" id="MDJ1505816.1"/>
    </source>
</evidence>
<evidence type="ECO:0000259" key="8">
    <source>
        <dbReference type="PROSITE" id="PS50109"/>
    </source>
</evidence>
<gene>
    <name evidence="9" type="ORF">QNI22_34485</name>
</gene>
<keyword evidence="4" id="KW-0808">Transferase</keyword>
<keyword evidence="7" id="KW-0812">Transmembrane</keyword>
<dbReference type="InterPro" id="IPR050351">
    <property type="entry name" value="BphY/WalK/GraS-like"/>
</dbReference>
<dbReference type="SMART" id="SM00387">
    <property type="entry name" value="HATPase_c"/>
    <property type="match status" value="1"/>
</dbReference>
<evidence type="ECO:0000256" key="7">
    <source>
        <dbReference type="SAM" id="Phobius"/>
    </source>
</evidence>
<dbReference type="SUPFAM" id="SSF55874">
    <property type="entry name" value="ATPase domain of HSP90 chaperone/DNA topoisomerase II/histidine kinase"/>
    <property type="match status" value="1"/>
</dbReference>
<dbReference type="InterPro" id="IPR036097">
    <property type="entry name" value="HisK_dim/P_sf"/>
</dbReference>
<accession>A0AAE3UIU3</accession>
<dbReference type="PANTHER" id="PTHR42878">
    <property type="entry name" value="TWO-COMPONENT HISTIDINE KINASE"/>
    <property type="match status" value="1"/>
</dbReference>
<dbReference type="InterPro" id="IPR004358">
    <property type="entry name" value="Sig_transdc_His_kin-like_C"/>
</dbReference>
<dbReference type="RefSeq" id="WP_314518256.1">
    <property type="nucleotide sequence ID" value="NZ_JASJOU010000018.1"/>
</dbReference>
<dbReference type="InterPro" id="IPR003661">
    <property type="entry name" value="HisK_dim/P_dom"/>
</dbReference>
<reference evidence="9" key="1">
    <citation type="submission" date="2023-05" db="EMBL/GenBank/DDBJ databases">
        <authorList>
            <person name="Zhang X."/>
        </authorList>
    </citation>
    <scope>NUCLEOTIDE SEQUENCE</scope>
    <source>
        <strain evidence="9">BD1B2-1</strain>
    </source>
</reference>
<dbReference type="Pfam" id="PF08447">
    <property type="entry name" value="PAS_3"/>
    <property type="match status" value="1"/>
</dbReference>
<dbReference type="SUPFAM" id="SSF55785">
    <property type="entry name" value="PYP-like sensor domain (PAS domain)"/>
    <property type="match status" value="1"/>
</dbReference>
<evidence type="ECO:0000256" key="4">
    <source>
        <dbReference type="ARBA" id="ARBA00022679"/>
    </source>
</evidence>
<dbReference type="InterPro" id="IPR035965">
    <property type="entry name" value="PAS-like_dom_sf"/>
</dbReference>
<feature type="transmembrane region" description="Helical" evidence="7">
    <location>
        <begin position="91"/>
        <end position="111"/>
    </location>
</feature>
<evidence type="ECO:0000256" key="3">
    <source>
        <dbReference type="ARBA" id="ARBA00022553"/>
    </source>
</evidence>